<sequence length="170" mass="18443">MALGNIVTTAWPGWDKSRGPEKRRRGSGGIAPWTPCPAVKGWSLDGTGEIKAAVHGVGASAYSRDPREAGAEMVAGLARRFWKGRRLSVLWASERIAFLQTWVREDGAFRLQKVTATLPFPTLQDSVGMKLTDVGIATLAKGFNVTYLAWDSCPAPIRAGSWSPVQNVVY</sequence>
<proteinExistence type="predicted"/>
<evidence type="ECO:0000313" key="3">
    <source>
        <dbReference type="Proteomes" id="UP001159641"/>
    </source>
</evidence>
<dbReference type="EMBL" id="JAIQCJ010001430">
    <property type="protein sequence ID" value="KAJ8789246.1"/>
    <property type="molecule type" value="Genomic_DNA"/>
</dbReference>
<comment type="caution">
    <text evidence="2">The sequence shown here is derived from an EMBL/GenBank/DDBJ whole genome shotgun (WGS) entry which is preliminary data.</text>
</comment>
<keyword evidence="3" id="KW-1185">Reference proteome</keyword>
<protein>
    <recommendedName>
        <fullName evidence="4">RNase H type-1 domain-containing protein</fullName>
    </recommendedName>
</protein>
<dbReference type="AlphaFoldDB" id="A0AB34HE24"/>
<organism evidence="2 3">
    <name type="scientific">Eschrichtius robustus</name>
    <name type="common">California gray whale</name>
    <name type="synonym">Eschrichtius gibbosus</name>
    <dbReference type="NCBI Taxonomy" id="9764"/>
    <lineage>
        <taxon>Eukaryota</taxon>
        <taxon>Metazoa</taxon>
        <taxon>Chordata</taxon>
        <taxon>Craniata</taxon>
        <taxon>Vertebrata</taxon>
        <taxon>Euteleostomi</taxon>
        <taxon>Mammalia</taxon>
        <taxon>Eutheria</taxon>
        <taxon>Laurasiatheria</taxon>
        <taxon>Artiodactyla</taxon>
        <taxon>Whippomorpha</taxon>
        <taxon>Cetacea</taxon>
        <taxon>Mysticeti</taxon>
        <taxon>Eschrichtiidae</taxon>
        <taxon>Eschrichtius</taxon>
    </lineage>
</organism>
<evidence type="ECO:0008006" key="4">
    <source>
        <dbReference type="Google" id="ProtNLM"/>
    </source>
</evidence>
<accession>A0AB34HE24</accession>
<evidence type="ECO:0000313" key="2">
    <source>
        <dbReference type="EMBL" id="KAJ8789246.1"/>
    </source>
</evidence>
<dbReference type="Proteomes" id="UP001159641">
    <property type="component" value="Unassembled WGS sequence"/>
</dbReference>
<reference evidence="2 3" key="1">
    <citation type="submission" date="2022-11" db="EMBL/GenBank/DDBJ databases">
        <title>Whole genome sequence of Eschrichtius robustus ER-17-0199.</title>
        <authorList>
            <person name="Bruniche-Olsen A."/>
            <person name="Black A.N."/>
            <person name="Fields C.J."/>
            <person name="Walden K."/>
            <person name="Dewoody J.A."/>
        </authorList>
    </citation>
    <scope>NUCLEOTIDE SEQUENCE [LARGE SCALE GENOMIC DNA]</scope>
    <source>
        <strain evidence="2">ER-17-0199</strain>
        <tissue evidence="2">Blubber</tissue>
    </source>
</reference>
<name>A0AB34HE24_ESCRO</name>
<gene>
    <name evidence="2" type="ORF">J1605_022181</name>
</gene>
<evidence type="ECO:0000256" key="1">
    <source>
        <dbReference type="SAM" id="MobiDB-lite"/>
    </source>
</evidence>
<feature type="region of interest" description="Disordered" evidence="1">
    <location>
        <begin position="1"/>
        <end position="30"/>
    </location>
</feature>